<feature type="binding site" evidence="6">
    <location>
        <begin position="124"/>
        <end position="126"/>
    </location>
    <ligand>
        <name>phosphate</name>
        <dbReference type="ChEBI" id="CHEBI:43474"/>
        <note>substrate</note>
    </ligand>
</feature>
<dbReference type="Gene3D" id="3.30.230.70">
    <property type="entry name" value="GHMP Kinase, N-terminal domain"/>
    <property type="match status" value="1"/>
</dbReference>
<evidence type="ECO:0000256" key="5">
    <source>
        <dbReference type="ARBA" id="ARBA00022884"/>
    </source>
</evidence>
<feature type="domain" description="Exoribonuclease phosphorolytic" evidence="7">
    <location>
        <begin position="10"/>
        <end position="139"/>
    </location>
</feature>
<evidence type="ECO:0000256" key="3">
    <source>
        <dbReference type="ARBA" id="ARBA00022555"/>
    </source>
</evidence>
<keyword evidence="2 6" id="KW-0698">rRNA processing</keyword>
<dbReference type="InterPro" id="IPR050080">
    <property type="entry name" value="RNase_PH"/>
</dbReference>
<evidence type="ECO:0000256" key="6">
    <source>
        <dbReference type="HAMAP-Rule" id="MF_00564"/>
    </source>
</evidence>
<feature type="binding site" evidence="6">
    <location>
        <position position="86"/>
    </location>
    <ligand>
        <name>phosphate</name>
        <dbReference type="ChEBI" id="CHEBI:43474"/>
        <note>substrate</note>
    </ligand>
</feature>
<feature type="domain" description="Exoribonuclease phosphorolytic" evidence="8">
    <location>
        <begin position="159"/>
        <end position="223"/>
    </location>
</feature>
<evidence type="ECO:0000259" key="8">
    <source>
        <dbReference type="Pfam" id="PF03725"/>
    </source>
</evidence>
<dbReference type="InterPro" id="IPR018336">
    <property type="entry name" value="RNase_PH_CS"/>
</dbReference>
<comment type="function">
    <text evidence="6">Phosphorolytic 3'-5' exoribonuclease that plays an important role in tRNA 3'-end maturation. Removes nucleotide residues following the 3'-CCA terminus of tRNAs; can also add nucleotides to the ends of RNA molecules by using nucleoside diphosphates as substrates, but this may not be physiologically important. Probably plays a role in initiation of 16S rRNA degradation (leading to ribosome degradation) during starvation.</text>
</comment>
<evidence type="ECO:0000256" key="4">
    <source>
        <dbReference type="ARBA" id="ARBA00022694"/>
    </source>
</evidence>
<evidence type="ECO:0000256" key="2">
    <source>
        <dbReference type="ARBA" id="ARBA00022552"/>
    </source>
</evidence>
<dbReference type="InterPro" id="IPR027408">
    <property type="entry name" value="PNPase/RNase_PH_dom_sf"/>
</dbReference>
<comment type="subunit">
    <text evidence="6">Homohexameric ring arranged as a trimer of dimers.</text>
</comment>
<name>A0A6I8M709_9FUSO</name>
<dbReference type="Proteomes" id="UP000419017">
    <property type="component" value="Unassembled WGS sequence"/>
</dbReference>
<dbReference type="InterPro" id="IPR015847">
    <property type="entry name" value="ExoRNase_PH_dom2"/>
</dbReference>
<dbReference type="InterPro" id="IPR002381">
    <property type="entry name" value="RNase_PH_bac-type"/>
</dbReference>
<organism evidence="9 10">
    <name type="scientific">Oceanivirga miroungae</name>
    <dbReference type="NCBI Taxonomy" id="1130046"/>
    <lineage>
        <taxon>Bacteria</taxon>
        <taxon>Fusobacteriati</taxon>
        <taxon>Fusobacteriota</taxon>
        <taxon>Fusobacteriia</taxon>
        <taxon>Fusobacteriales</taxon>
        <taxon>Leptotrichiaceae</taxon>
        <taxon>Oceanivirga</taxon>
    </lineage>
</organism>
<keyword evidence="4 6" id="KW-0819">tRNA processing</keyword>
<proteinExistence type="inferred from homology"/>
<protein>
    <recommendedName>
        <fullName evidence="6">Ribonuclease PH</fullName>
        <shortName evidence="6">RNase PH</shortName>
        <ecNumber evidence="6">2.7.7.56</ecNumber>
    </recommendedName>
    <alternativeName>
        <fullName evidence="6">tRNA nucleotidyltransferase</fullName>
    </alternativeName>
</protein>
<dbReference type="PROSITE" id="PS01277">
    <property type="entry name" value="RIBONUCLEASE_PH"/>
    <property type="match status" value="1"/>
</dbReference>
<dbReference type="NCBIfam" id="TIGR01966">
    <property type="entry name" value="RNasePH"/>
    <property type="match status" value="1"/>
</dbReference>
<keyword evidence="6" id="KW-0548">Nucleotidyltransferase</keyword>
<evidence type="ECO:0000313" key="10">
    <source>
        <dbReference type="Proteomes" id="UP000419017"/>
    </source>
</evidence>
<dbReference type="HAMAP" id="MF_00564">
    <property type="entry name" value="RNase_PH"/>
    <property type="match status" value="1"/>
</dbReference>
<keyword evidence="5" id="KW-0694">RNA-binding</keyword>
<evidence type="ECO:0000313" key="9">
    <source>
        <dbReference type="EMBL" id="VWL85653.1"/>
    </source>
</evidence>
<dbReference type="GO" id="GO:0031125">
    <property type="term" value="P:rRNA 3'-end processing"/>
    <property type="evidence" value="ECO:0007669"/>
    <property type="project" value="UniProtKB-ARBA"/>
</dbReference>
<dbReference type="SUPFAM" id="SSF54211">
    <property type="entry name" value="Ribosomal protein S5 domain 2-like"/>
    <property type="match status" value="1"/>
</dbReference>
<dbReference type="SUPFAM" id="SSF55666">
    <property type="entry name" value="Ribonuclease PH domain 2-like"/>
    <property type="match status" value="1"/>
</dbReference>
<dbReference type="CDD" id="cd11362">
    <property type="entry name" value="RNase_PH_bact"/>
    <property type="match status" value="1"/>
</dbReference>
<dbReference type="Pfam" id="PF01138">
    <property type="entry name" value="RNase_PH"/>
    <property type="match status" value="1"/>
</dbReference>
<dbReference type="PANTHER" id="PTHR11953:SF0">
    <property type="entry name" value="EXOSOME COMPLEX COMPONENT RRP41"/>
    <property type="match status" value="1"/>
</dbReference>
<dbReference type="Pfam" id="PF03725">
    <property type="entry name" value="RNase_PH_C"/>
    <property type="match status" value="1"/>
</dbReference>
<keyword evidence="6" id="KW-0808">Transferase</keyword>
<dbReference type="InterPro" id="IPR020568">
    <property type="entry name" value="Ribosomal_Su5_D2-typ_SF"/>
</dbReference>
<gene>
    <name evidence="6" type="primary">rph</name>
    <name evidence="9" type="ORF">OMES3154_00938</name>
</gene>
<dbReference type="GO" id="GO:0000175">
    <property type="term" value="F:3'-5'-RNA exonuclease activity"/>
    <property type="evidence" value="ECO:0007669"/>
    <property type="project" value="UniProtKB-UniRule"/>
</dbReference>
<accession>A0A6I8M709</accession>
<sequence>MRKNNRKNNELRELKITENFTTNAMSSILIEYGNTKVLCTASIENKVPLFLKGQNRGWLTAEYQMLPTATEKRTKRESQQGKQSGRTVEIQRLIGRSLRAALDFELLGEKTITIDCDVLQADGGTRTASITGGYLALEKAIEKLLETKELEKNPLKSKIAAVSVGKVNGEVLLDLDYSEDSIAEVDMNIIMNNKNEFIEIQGTGEGKTFVYKDLLDFIEISKNAFDLLFLL</sequence>
<dbReference type="FunFam" id="3.30.230.70:FF:000003">
    <property type="entry name" value="Ribonuclease PH"/>
    <property type="match status" value="1"/>
</dbReference>
<dbReference type="GO" id="GO:0009022">
    <property type="term" value="F:tRNA nucleotidyltransferase activity"/>
    <property type="evidence" value="ECO:0007669"/>
    <property type="project" value="UniProtKB-UniRule"/>
</dbReference>
<dbReference type="RefSeq" id="WP_156683629.1">
    <property type="nucleotide sequence ID" value="NZ_CABWIB010000001.1"/>
</dbReference>
<dbReference type="InterPro" id="IPR001247">
    <property type="entry name" value="ExoRNase_PH_dom1"/>
</dbReference>
<dbReference type="PANTHER" id="PTHR11953">
    <property type="entry name" value="EXOSOME COMPLEX COMPONENT"/>
    <property type="match status" value="1"/>
</dbReference>
<dbReference type="EMBL" id="CABWIB010000001">
    <property type="protein sequence ID" value="VWL85653.1"/>
    <property type="molecule type" value="Genomic_DNA"/>
</dbReference>
<dbReference type="EC" id="2.7.7.56" evidence="6"/>
<dbReference type="GO" id="GO:0016075">
    <property type="term" value="P:rRNA catabolic process"/>
    <property type="evidence" value="ECO:0007669"/>
    <property type="project" value="UniProtKB-UniRule"/>
</dbReference>
<keyword evidence="3 6" id="KW-0820">tRNA-binding</keyword>
<dbReference type="GO" id="GO:0000049">
    <property type="term" value="F:tRNA binding"/>
    <property type="evidence" value="ECO:0007669"/>
    <property type="project" value="UniProtKB-UniRule"/>
</dbReference>
<dbReference type="AlphaFoldDB" id="A0A6I8M709"/>
<comment type="catalytic activity">
    <reaction evidence="6">
        <text>tRNA(n+1) + phosphate = tRNA(n) + a ribonucleoside 5'-diphosphate</text>
        <dbReference type="Rhea" id="RHEA:10628"/>
        <dbReference type="Rhea" id="RHEA-COMP:17343"/>
        <dbReference type="Rhea" id="RHEA-COMP:17344"/>
        <dbReference type="ChEBI" id="CHEBI:43474"/>
        <dbReference type="ChEBI" id="CHEBI:57930"/>
        <dbReference type="ChEBI" id="CHEBI:173114"/>
        <dbReference type="EC" id="2.7.7.56"/>
    </reaction>
</comment>
<comment type="similarity">
    <text evidence="1 6">Belongs to the RNase PH family.</text>
</comment>
<dbReference type="InterPro" id="IPR036345">
    <property type="entry name" value="ExoRNase_PH_dom2_sf"/>
</dbReference>
<keyword evidence="10" id="KW-1185">Reference proteome</keyword>
<evidence type="ECO:0000259" key="7">
    <source>
        <dbReference type="Pfam" id="PF01138"/>
    </source>
</evidence>
<dbReference type="GO" id="GO:0008033">
    <property type="term" value="P:tRNA processing"/>
    <property type="evidence" value="ECO:0007669"/>
    <property type="project" value="UniProtKB-UniRule"/>
</dbReference>
<reference evidence="9 10" key="1">
    <citation type="submission" date="2019-10" db="EMBL/GenBank/DDBJ databases">
        <authorList>
            <person name="Blom J."/>
        </authorList>
    </citation>
    <scope>NUCLEOTIDE SEQUENCE [LARGE SCALE GENOMIC DNA]</scope>
    <source>
        <strain evidence="9 10">ES3154-GLU</strain>
    </source>
</reference>
<evidence type="ECO:0000256" key="1">
    <source>
        <dbReference type="ARBA" id="ARBA00006678"/>
    </source>
</evidence>